<dbReference type="EMBL" id="CM047580">
    <property type="protein sequence ID" value="KAI9922700.1"/>
    <property type="molecule type" value="Genomic_DNA"/>
</dbReference>
<evidence type="ECO:0000313" key="2">
    <source>
        <dbReference type="Proteomes" id="UP001163321"/>
    </source>
</evidence>
<comment type="caution">
    <text evidence="1">The sequence shown here is derived from an EMBL/GenBank/DDBJ whole genome shotgun (WGS) entry which is preliminary data.</text>
</comment>
<protein>
    <submittedName>
        <fullName evidence="1">Uncharacterized protein</fullName>
    </submittedName>
</protein>
<dbReference type="Proteomes" id="UP001163321">
    <property type="component" value="Chromosome 1"/>
</dbReference>
<sequence>MTPYRREADYIPPPLRRLVFHSQDEFYLSHHFDPHLVAHLMYEGFLPIATEWQDQYFLLPKLHRSRSVLLLTPETPPHVPKSVRKRGKKYCFVLNRDVDAVIAGCHEQHGVPWLYPPMVATFRALFHEGIHVTPEASVHLVTVEVYDVATHALVAGELGYTVGTSYTSLTGFTRAKGAGTVQLHALGCFLARAGCTMWDLGMAMEYKTRLGAQNLDRDAFLALLYKGRTQTTPFALTEKSKATTSAREVDMAIRDLFTYERRTQQTRNESKEHGGHGDTPRQDAGQGHDTQADETKADHSSTDAR</sequence>
<reference evidence="1 2" key="1">
    <citation type="journal article" date="2022" name="bioRxiv">
        <title>The genome of the oomycete Peronosclerospora sorghi, a cosmopolitan pathogen of maize and sorghum, is inflated with dispersed pseudogenes.</title>
        <authorList>
            <person name="Fletcher K."/>
            <person name="Martin F."/>
            <person name="Isakeit T."/>
            <person name="Cavanaugh K."/>
            <person name="Magill C."/>
            <person name="Michelmore R."/>
        </authorList>
    </citation>
    <scope>NUCLEOTIDE SEQUENCE [LARGE SCALE GENOMIC DNA]</scope>
    <source>
        <strain evidence="1">P6</strain>
    </source>
</reference>
<evidence type="ECO:0000313" key="1">
    <source>
        <dbReference type="EMBL" id="KAI9922700.1"/>
    </source>
</evidence>
<keyword evidence="2" id="KW-1185">Reference proteome</keyword>
<name>A0ACC0WXD8_9STRA</name>
<proteinExistence type="predicted"/>
<organism evidence="1 2">
    <name type="scientific">Peronosclerospora sorghi</name>
    <dbReference type="NCBI Taxonomy" id="230839"/>
    <lineage>
        <taxon>Eukaryota</taxon>
        <taxon>Sar</taxon>
        <taxon>Stramenopiles</taxon>
        <taxon>Oomycota</taxon>
        <taxon>Peronosporomycetes</taxon>
        <taxon>Peronosporales</taxon>
        <taxon>Peronosporaceae</taxon>
        <taxon>Peronosclerospora</taxon>
    </lineage>
</organism>
<accession>A0ACC0WXD8</accession>
<gene>
    <name evidence="1" type="ORF">PsorP6_000685</name>
</gene>